<protein>
    <submittedName>
        <fullName evidence="1">Uncharacterized protein</fullName>
    </submittedName>
</protein>
<dbReference type="EMBL" id="MSYM01000013">
    <property type="protein sequence ID" value="OLP06364.1"/>
    <property type="molecule type" value="Genomic_DNA"/>
</dbReference>
<comment type="caution">
    <text evidence="1">The sequence shown here is derived from an EMBL/GenBank/DDBJ whole genome shotgun (WGS) entry which is preliminary data.</text>
</comment>
<reference evidence="1 2" key="1">
    <citation type="submission" date="2017-01" db="EMBL/GenBank/DDBJ databases">
        <title>Genome sequence of Rhodoferax antarcticus ANT.BR, a psychrophilic purple nonsulfur bacterium from an Antarctic microbial mat.</title>
        <authorList>
            <person name="Baker J."/>
            <person name="Riester C."/>
            <person name="Skinner B."/>
            <person name="Newell A."/>
            <person name="Swingley W."/>
            <person name="Madigan M."/>
            <person name="Jung D."/>
            <person name="Asao M."/>
            <person name="Chen M."/>
            <person name="Loughlin P."/>
            <person name="Pan H."/>
            <person name="Lin S."/>
            <person name="Li N."/>
            <person name="Shaw J."/>
            <person name="Prado M."/>
            <person name="Sherman C."/>
            <person name="Li X."/>
            <person name="Tang J."/>
            <person name="Blankenship R."/>
            <person name="Zhao T."/>
            <person name="Touchman J."/>
            <person name="Sattley M."/>
        </authorList>
    </citation>
    <scope>NUCLEOTIDE SEQUENCE [LARGE SCALE GENOMIC DNA]</scope>
    <source>
        <strain evidence="1 2">ANT.BR</strain>
    </source>
</reference>
<sequence length="44" mass="4394">MILSAVNSHVQQQGGIANVLSRLLANNGANPADLGGPALAGARR</sequence>
<accession>A0A1Q8YE63</accession>
<keyword evidence="2" id="KW-1185">Reference proteome</keyword>
<evidence type="ECO:0000313" key="2">
    <source>
        <dbReference type="Proteomes" id="UP000185911"/>
    </source>
</evidence>
<organism evidence="1 2">
    <name type="scientific">Rhodoferax antarcticus ANT.BR</name>
    <dbReference type="NCBI Taxonomy" id="1111071"/>
    <lineage>
        <taxon>Bacteria</taxon>
        <taxon>Pseudomonadati</taxon>
        <taxon>Pseudomonadota</taxon>
        <taxon>Betaproteobacteria</taxon>
        <taxon>Burkholderiales</taxon>
        <taxon>Comamonadaceae</taxon>
        <taxon>Rhodoferax</taxon>
    </lineage>
</organism>
<dbReference type="AlphaFoldDB" id="A0A1Q8YE63"/>
<proteinExistence type="predicted"/>
<evidence type="ECO:0000313" key="1">
    <source>
        <dbReference type="EMBL" id="OLP06364.1"/>
    </source>
</evidence>
<gene>
    <name evidence="1" type="ORF">BLL52_2595</name>
</gene>
<name>A0A1Q8YE63_9BURK</name>
<dbReference type="Proteomes" id="UP000185911">
    <property type="component" value="Unassembled WGS sequence"/>
</dbReference>